<keyword evidence="3" id="KW-1185">Reference proteome</keyword>
<organism evidence="2 3">
    <name type="scientific">Tupaia chinensis</name>
    <name type="common">Chinese tree shrew</name>
    <name type="synonym">Tupaia belangeri chinensis</name>
    <dbReference type="NCBI Taxonomy" id="246437"/>
    <lineage>
        <taxon>Eukaryota</taxon>
        <taxon>Metazoa</taxon>
        <taxon>Chordata</taxon>
        <taxon>Craniata</taxon>
        <taxon>Vertebrata</taxon>
        <taxon>Euteleostomi</taxon>
        <taxon>Mammalia</taxon>
        <taxon>Eutheria</taxon>
        <taxon>Euarchontoglires</taxon>
        <taxon>Scandentia</taxon>
        <taxon>Tupaiidae</taxon>
        <taxon>Tupaia</taxon>
    </lineage>
</organism>
<sequence length="115" mass="12091">MVTRHPGPPKSLLEPLETKEPPLAPSARSPSCPSWYGRTSECLLPGHWLAPFNTSAQGTGARDSLHGKGGGRISFQSPAAGTDFRVALTQPHSAQALGDLLPEGTEPVTCSNQYG</sequence>
<dbReference type="EMBL" id="KB321069">
    <property type="protein sequence ID" value="ELW48225.1"/>
    <property type="molecule type" value="Genomic_DNA"/>
</dbReference>
<evidence type="ECO:0000256" key="1">
    <source>
        <dbReference type="SAM" id="MobiDB-lite"/>
    </source>
</evidence>
<proteinExistence type="predicted"/>
<gene>
    <name evidence="2" type="ORF">TREES_T100000910</name>
</gene>
<accession>L9JC95</accession>
<dbReference type="Proteomes" id="UP000011518">
    <property type="component" value="Unassembled WGS sequence"/>
</dbReference>
<dbReference type="AlphaFoldDB" id="L9JC95"/>
<evidence type="ECO:0000313" key="2">
    <source>
        <dbReference type="EMBL" id="ELW48225.1"/>
    </source>
</evidence>
<protein>
    <submittedName>
        <fullName evidence="2">Uncharacterized protein</fullName>
    </submittedName>
</protein>
<reference evidence="3" key="2">
    <citation type="journal article" date="2013" name="Nat. Commun.">
        <title>Genome of the Chinese tree shrew.</title>
        <authorList>
            <person name="Fan Y."/>
            <person name="Huang Z.Y."/>
            <person name="Cao C.C."/>
            <person name="Chen C.S."/>
            <person name="Chen Y.X."/>
            <person name="Fan D.D."/>
            <person name="He J."/>
            <person name="Hou H.L."/>
            <person name="Hu L."/>
            <person name="Hu X.T."/>
            <person name="Jiang X.T."/>
            <person name="Lai R."/>
            <person name="Lang Y.S."/>
            <person name="Liang B."/>
            <person name="Liao S.G."/>
            <person name="Mu D."/>
            <person name="Ma Y.Y."/>
            <person name="Niu Y.Y."/>
            <person name="Sun X.Q."/>
            <person name="Xia J.Q."/>
            <person name="Xiao J."/>
            <person name="Xiong Z.Q."/>
            <person name="Xu L."/>
            <person name="Yang L."/>
            <person name="Zhang Y."/>
            <person name="Zhao W."/>
            <person name="Zhao X.D."/>
            <person name="Zheng Y.T."/>
            <person name="Zhou J.M."/>
            <person name="Zhu Y.B."/>
            <person name="Zhang G.J."/>
            <person name="Wang J."/>
            <person name="Yao Y.G."/>
        </authorList>
    </citation>
    <scope>NUCLEOTIDE SEQUENCE [LARGE SCALE GENOMIC DNA]</scope>
</reference>
<reference evidence="3" key="1">
    <citation type="submission" date="2012-07" db="EMBL/GenBank/DDBJ databases">
        <title>Genome of the Chinese tree shrew, a rising model animal genetically related to primates.</title>
        <authorList>
            <person name="Zhang G."/>
            <person name="Fan Y."/>
            <person name="Yao Y."/>
            <person name="Huang Z."/>
        </authorList>
    </citation>
    <scope>NUCLEOTIDE SEQUENCE [LARGE SCALE GENOMIC DNA]</scope>
</reference>
<name>L9JC95_TUPCH</name>
<evidence type="ECO:0000313" key="3">
    <source>
        <dbReference type="Proteomes" id="UP000011518"/>
    </source>
</evidence>
<feature type="region of interest" description="Disordered" evidence="1">
    <location>
        <begin position="55"/>
        <end position="77"/>
    </location>
</feature>
<dbReference type="InParanoid" id="L9JC95"/>
<feature type="region of interest" description="Disordered" evidence="1">
    <location>
        <begin position="1"/>
        <end position="34"/>
    </location>
</feature>